<proteinExistence type="predicted"/>
<dbReference type="Pfam" id="PF02313">
    <property type="entry name" value="Fumarate_red_D"/>
    <property type="match status" value="1"/>
</dbReference>
<dbReference type="Proteomes" id="UP001597046">
    <property type="component" value="Unassembled WGS sequence"/>
</dbReference>
<feature type="transmembrane region" description="Helical" evidence="5">
    <location>
        <begin position="96"/>
        <end position="117"/>
    </location>
</feature>
<keyword evidence="3 5" id="KW-1133">Transmembrane helix</keyword>
<dbReference type="EMBL" id="JBHTKH010000007">
    <property type="protein sequence ID" value="MFD1055189.1"/>
    <property type="molecule type" value="Genomic_DNA"/>
</dbReference>
<evidence type="ECO:0000256" key="5">
    <source>
        <dbReference type="SAM" id="Phobius"/>
    </source>
</evidence>
<dbReference type="Gene3D" id="1.20.1300.10">
    <property type="entry name" value="Fumarate reductase/succinate dehydrogenase, transmembrane subunit"/>
    <property type="match status" value="1"/>
</dbReference>
<keyword evidence="4 5" id="KW-0472">Membrane</keyword>
<dbReference type="InterPro" id="IPR034804">
    <property type="entry name" value="SQR/QFR_C/D"/>
</dbReference>
<evidence type="ECO:0000313" key="7">
    <source>
        <dbReference type="Proteomes" id="UP001597046"/>
    </source>
</evidence>
<feature type="transmembrane region" description="Helical" evidence="5">
    <location>
        <begin position="56"/>
        <end position="75"/>
    </location>
</feature>
<reference evidence="7" key="1">
    <citation type="journal article" date="2019" name="Int. J. Syst. Evol. Microbiol.">
        <title>The Global Catalogue of Microorganisms (GCM) 10K type strain sequencing project: providing services to taxonomists for standard genome sequencing and annotation.</title>
        <authorList>
            <consortium name="The Broad Institute Genomics Platform"/>
            <consortium name="The Broad Institute Genome Sequencing Center for Infectious Disease"/>
            <person name="Wu L."/>
            <person name="Ma J."/>
        </authorList>
    </citation>
    <scope>NUCLEOTIDE SEQUENCE [LARGE SCALE GENOMIC DNA]</scope>
    <source>
        <strain evidence="7">CCUG 57508</strain>
    </source>
</reference>
<dbReference type="InterPro" id="IPR003418">
    <property type="entry name" value="Fumarate_red_D"/>
</dbReference>
<name>A0ABW3N0J7_9MICO</name>
<evidence type="ECO:0000256" key="4">
    <source>
        <dbReference type="ARBA" id="ARBA00023136"/>
    </source>
</evidence>
<gene>
    <name evidence="6" type="ORF">ACFQ2V_12805</name>
</gene>
<dbReference type="RefSeq" id="WP_386053103.1">
    <property type="nucleotide sequence ID" value="NZ_JBHTKH010000007.1"/>
</dbReference>
<keyword evidence="1" id="KW-1003">Cell membrane</keyword>
<keyword evidence="7" id="KW-1185">Reference proteome</keyword>
<sequence>MARRPVEPVLWLLFSAGGVASALFLPALVVLFAFALPLGWVDGGGREGLLGLVGHPLVALVLVGVCVLSLFHWAQRFRYMLVDGLLLQRHRRPIDAGVYALALLGSVAAVVVLWQAVSARGG</sequence>
<keyword evidence="2 5" id="KW-0812">Transmembrane</keyword>
<evidence type="ECO:0000256" key="1">
    <source>
        <dbReference type="ARBA" id="ARBA00022475"/>
    </source>
</evidence>
<accession>A0ABW3N0J7</accession>
<evidence type="ECO:0000313" key="6">
    <source>
        <dbReference type="EMBL" id="MFD1055189.1"/>
    </source>
</evidence>
<dbReference type="SUPFAM" id="SSF81343">
    <property type="entry name" value="Fumarate reductase respiratory complex transmembrane subunits"/>
    <property type="match status" value="1"/>
</dbReference>
<comment type="caution">
    <text evidence="6">The sequence shown here is derived from an EMBL/GenBank/DDBJ whole genome shotgun (WGS) entry which is preliminary data.</text>
</comment>
<feature type="transmembrane region" description="Helical" evidence="5">
    <location>
        <begin position="12"/>
        <end position="36"/>
    </location>
</feature>
<organism evidence="6 7">
    <name type="scientific">Terrabacter terrigena</name>
    <dbReference type="NCBI Taxonomy" id="574718"/>
    <lineage>
        <taxon>Bacteria</taxon>
        <taxon>Bacillati</taxon>
        <taxon>Actinomycetota</taxon>
        <taxon>Actinomycetes</taxon>
        <taxon>Micrococcales</taxon>
        <taxon>Intrasporangiaceae</taxon>
        <taxon>Terrabacter</taxon>
    </lineage>
</organism>
<protein>
    <submittedName>
        <fullName evidence="6">Fumarate reductase subunit D</fullName>
    </submittedName>
</protein>
<evidence type="ECO:0000256" key="2">
    <source>
        <dbReference type="ARBA" id="ARBA00022692"/>
    </source>
</evidence>
<evidence type="ECO:0000256" key="3">
    <source>
        <dbReference type="ARBA" id="ARBA00022989"/>
    </source>
</evidence>